<dbReference type="InterPro" id="IPR051678">
    <property type="entry name" value="AGP_Transferase"/>
</dbReference>
<evidence type="ECO:0000313" key="2">
    <source>
        <dbReference type="EMBL" id="KAH8690031.1"/>
    </source>
</evidence>
<dbReference type="PANTHER" id="PTHR21310">
    <property type="entry name" value="AMINOGLYCOSIDE PHOSPHOTRANSFERASE-RELATED-RELATED"/>
    <property type="match status" value="1"/>
</dbReference>
<dbReference type="AlphaFoldDB" id="A0AAD4KJM9"/>
<name>A0AAD4KJM9_9EURO</name>
<feature type="domain" description="Aminoglycoside phosphotransferase" evidence="1">
    <location>
        <begin position="99"/>
        <end position="285"/>
    </location>
</feature>
<dbReference type="InterPro" id="IPR011009">
    <property type="entry name" value="Kinase-like_dom_sf"/>
</dbReference>
<dbReference type="PANTHER" id="PTHR21310:SF40">
    <property type="entry name" value="AMINOGLYCOSIDE PHOSPHOTRANSFERASE DOMAIN-CONTAINING PROTEIN-RELATED"/>
    <property type="match status" value="1"/>
</dbReference>
<reference evidence="2" key="1">
    <citation type="submission" date="2021-12" db="EMBL/GenBank/DDBJ databases">
        <title>Convergent genome expansion in fungi linked to evolution of root-endophyte symbiosis.</title>
        <authorList>
            <consortium name="DOE Joint Genome Institute"/>
            <person name="Ke Y.-H."/>
            <person name="Bonito G."/>
            <person name="Liao H.-L."/>
            <person name="Looney B."/>
            <person name="Rojas-Flechas A."/>
            <person name="Nash J."/>
            <person name="Hameed K."/>
            <person name="Schadt C."/>
            <person name="Martin F."/>
            <person name="Crous P.W."/>
            <person name="Miettinen O."/>
            <person name="Magnuson J.K."/>
            <person name="Labbe J."/>
            <person name="Jacobson D."/>
            <person name="Doktycz M.J."/>
            <person name="Veneault-Fourrey C."/>
            <person name="Kuo A."/>
            <person name="Mondo S."/>
            <person name="Calhoun S."/>
            <person name="Riley R."/>
            <person name="Ohm R."/>
            <person name="LaButti K."/>
            <person name="Andreopoulos B."/>
            <person name="Pangilinan J."/>
            <person name="Nolan M."/>
            <person name="Tritt A."/>
            <person name="Clum A."/>
            <person name="Lipzen A."/>
            <person name="Daum C."/>
            <person name="Barry K."/>
            <person name="Grigoriev I.V."/>
            <person name="Vilgalys R."/>
        </authorList>
    </citation>
    <scope>NUCLEOTIDE SEQUENCE</scope>
    <source>
        <strain evidence="2">PMI_201</strain>
    </source>
</reference>
<dbReference type="Pfam" id="PF01636">
    <property type="entry name" value="APH"/>
    <property type="match status" value="1"/>
</dbReference>
<dbReference type="RefSeq" id="XP_046066314.1">
    <property type="nucleotide sequence ID" value="XM_046218748.1"/>
</dbReference>
<dbReference type="SUPFAM" id="SSF56112">
    <property type="entry name" value="Protein kinase-like (PK-like)"/>
    <property type="match status" value="1"/>
</dbReference>
<dbReference type="EMBL" id="JAJTJA010000014">
    <property type="protein sequence ID" value="KAH8690031.1"/>
    <property type="molecule type" value="Genomic_DNA"/>
</dbReference>
<dbReference type="InterPro" id="IPR002575">
    <property type="entry name" value="Aminoglycoside_PTrfase"/>
</dbReference>
<dbReference type="Gene3D" id="3.90.1200.10">
    <property type="match status" value="1"/>
</dbReference>
<accession>A0AAD4KJM9</accession>
<keyword evidence="2" id="KW-0808">Transferase</keyword>
<gene>
    <name evidence="2" type="ORF">BGW36DRAFT_401479</name>
</gene>
<protein>
    <submittedName>
        <fullName evidence="2">Kinase-like domain-containing protein</fullName>
    </submittedName>
</protein>
<dbReference type="Gene3D" id="3.30.200.20">
    <property type="entry name" value="Phosphorylase Kinase, domain 1"/>
    <property type="match status" value="1"/>
</dbReference>
<keyword evidence="3" id="KW-1185">Reference proteome</keyword>
<evidence type="ECO:0000313" key="3">
    <source>
        <dbReference type="Proteomes" id="UP001201262"/>
    </source>
</evidence>
<organism evidence="2 3">
    <name type="scientific">Talaromyces proteolyticus</name>
    <dbReference type="NCBI Taxonomy" id="1131652"/>
    <lineage>
        <taxon>Eukaryota</taxon>
        <taxon>Fungi</taxon>
        <taxon>Dikarya</taxon>
        <taxon>Ascomycota</taxon>
        <taxon>Pezizomycotina</taxon>
        <taxon>Eurotiomycetes</taxon>
        <taxon>Eurotiomycetidae</taxon>
        <taxon>Eurotiales</taxon>
        <taxon>Trichocomaceae</taxon>
        <taxon>Talaromyces</taxon>
        <taxon>Talaromyces sect. Bacilispori</taxon>
    </lineage>
</organism>
<proteinExistence type="predicted"/>
<sequence length="373" mass="41818">MATDQDIESATLKLLASTDYACSSLTRLNGGTANFVYRGRLSSPITLPGETDAEEVIVKHTTDYVALNRDFKLARDRCIFEETMLRALKTFSPLSDAALLASSRITVKTPRLLHFDSATYTQIMENLPESKDLKSWLLSERGKSISEPDARAIGHALGDWVAAFHTWGSQEQQAGLRETIGQNTEMQKLKNMVNYERLPAMVDTYPHILESSRAVFEQARECVAREIASPPTHSGDGSYGLIHGDFWTGNVLVTDHTLFVVDWELSHLGLRALDLGQMLAELFEAKHFKDVDAAIWIMQALVESYGPLTREIAFRAAIHVGVHLVCWSVVPGWGSREQIEEVVRIGREFVVNGWQRDAAWFMQEGTLGFLFDR</sequence>
<comment type="caution">
    <text evidence="2">The sequence shown here is derived from an EMBL/GenBank/DDBJ whole genome shotgun (WGS) entry which is preliminary data.</text>
</comment>
<evidence type="ECO:0000259" key="1">
    <source>
        <dbReference type="Pfam" id="PF01636"/>
    </source>
</evidence>
<dbReference type="GeneID" id="70249035"/>
<keyword evidence="2" id="KW-0418">Kinase</keyword>
<dbReference type="Proteomes" id="UP001201262">
    <property type="component" value="Unassembled WGS sequence"/>
</dbReference>
<dbReference type="GO" id="GO:0016301">
    <property type="term" value="F:kinase activity"/>
    <property type="evidence" value="ECO:0007669"/>
    <property type="project" value="UniProtKB-KW"/>
</dbReference>